<dbReference type="CDD" id="cd07377">
    <property type="entry name" value="WHTH_GntR"/>
    <property type="match status" value="1"/>
</dbReference>
<dbReference type="RefSeq" id="WP_209695676.1">
    <property type="nucleotide sequence ID" value="NZ_JAGINT010000001.1"/>
</dbReference>
<dbReference type="InterPro" id="IPR036390">
    <property type="entry name" value="WH_DNA-bd_sf"/>
</dbReference>
<dbReference type="InterPro" id="IPR036388">
    <property type="entry name" value="WH-like_DNA-bd_sf"/>
</dbReference>
<reference evidence="5 6" key="1">
    <citation type="submission" date="2021-03" db="EMBL/GenBank/DDBJ databases">
        <title>Sequencing the genomes of 1000 actinobacteria strains.</title>
        <authorList>
            <person name="Klenk H.-P."/>
        </authorList>
    </citation>
    <scope>NUCLEOTIDE SEQUENCE [LARGE SCALE GENOMIC DNA]</scope>
    <source>
        <strain evidence="5 6">DSM 18824</strain>
    </source>
</reference>
<dbReference type="InterPro" id="IPR028978">
    <property type="entry name" value="Chorismate_lyase_/UTRA_dom_sf"/>
</dbReference>
<proteinExistence type="predicted"/>
<evidence type="ECO:0000256" key="3">
    <source>
        <dbReference type="ARBA" id="ARBA00023163"/>
    </source>
</evidence>
<dbReference type="PRINTS" id="PR00035">
    <property type="entry name" value="HTHGNTR"/>
</dbReference>
<dbReference type="PROSITE" id="PS50949">
    <property type="entry name" value="HTH_GNTR"/>
    <property type="match status" value="1"/>
</dbReference>
<dbReference type="Gene3D" id="3.40.1410.10">
    <property type="entry name" value="Chorismate lyase-like"/>
    <property type="match status" value="1"/>
</dbReference>
<protein>
    <submittedName>
        <fullName evidence="5">GntR family transcriptional regulator</fullName>
    </submittedName>
</protein>
<name>A0ABS4UMY5_9ACTN</name>
<gene>
    <name evidence="5" type="ORF">JOF29_004095</name>
</gene>
<dbReference type="SMART" id="SM00345">
    <property type="entry name" value="HTH_GNTR"/>
    <property type="match status" value="1"/>
</dbReference>
<dbReference type="SUPFAM" id="SSF46785">
    <property type="entry name" value="Winged helix' DNA-binding domain"/>
    <property type="match status" value="1"/>
</dbReference>
<dbReference type="InterPro" id="IPR050679">
    <property type="entry name" value="Bact_HTH_transcr_reg"/>
</dbReference>
<evidence type="ECO:0000256" key="1">
    <source>
        <dbReference type="ARBA" id="ARBA00023015"/>
    </source>
</evidence>
<keyword evidence="6" id="KW-1185">Reference proteome</keyword>
<dbReference type="SMART" id="SM00866">
    <property type="entry name" value="UTRA"/>
    <property type="match status" value="1"/>
</dbReference>
<evidence type="ECO:0000313" key="5">
    <source>
        <dbReference type="EMBL" id="MBP2353012.1"/>
    </source>
</evidence>
<dbReference type="PANTHER" id="PTHR44846:SF1">
    <property type="entry name" value="MANNOSYL-D-GLYCERATE TRANSPORT_METABOLISM SYSTEM REPRESSOR MNGR-RELATED"/>
    <property type="match status" value="1"/>
</dbReference>
<dbReference type="EMBL" id="JAGINT010000001">
    <property type="protein sequence ID" value="MBP2353012.1"/>
    <property type="molecule type" value="Genomic_DNA"/>
</dbReference>
<organism evidence="5 6">
    <name type="scientific">Kribbella aluminosa</name>
    <dbReference type="NCBI Taxonomy" id="416017"/>
    <lineage>
        <taxon>Bacteria</taxon>
        <taxon>Bacillati</taxon>
        <taxon>Actinomycetota</taxon>
        <taxon>Actinomycetes</taxon>
        <taxon>Propionibacteriales</taxon>
        <taxon>Kribbellaceae</taxon>
        <taxon>Kribbella</taxon>
    </lineage>
</organism>
<dbReference type="Gene3D" id="1.10.10.10">
    <property type="entry name" value="Winged helix-like DNA-binding domain superfamily/Winged helix DNA-binding domain"/>
    <property type="match status" value="1"/>
</dbReference>
<dbReference type="Pfam" id="PF07702">
    <property type="entry name" value="UTRA"/>
    <property type="match status" value="1"/>
</dbReference>
<dbReference type="PANTHER" id="PTHR44846">
    <property type="entry name" value="MANNOSYL-D-GLYCERATE TRANSPORT/METABOLISM SYSTEM REPRESSOR MNGR-RELATED"/>
    <property type="match status" value="1"/>
</dbReference>
<evidence type="ECO:0000313" key="6">
    <source>
        <dbReference type="Proteomes" id="UP000755585"/>
    </source>
</evidence>
<keyword evidence="3" id="KW-0804">Transcription</keyword>
<dbReference type="Pfam" id="PF00392">
    <property type="entry name" value="GntR"/>
    <property type="match status" value="1"/>
</dbReference>
<dbReference type="InterPro" id="IPR000524">
    <property type="entry name" value="Tscrpt_reg_HTH_GntR"/>
</dbReference>
<keyword evidence="2" id="KW-0238">DNA-binding</keyword>
<dbReference type="SUPFAM" id="SSF64288">
    <property type="entry name" value="Chorismate lyase-like"/>
    <property type="match status" value="1"/>
</dbReference>
<accession>A0ABS4UMY5</accession>
<evidence type="ECO:0000256" key="2">
    <source>
        <dbReference type="ARBA" id="ARBA00023125"/>
    </source>
</evidence>
<comment type="caution">
    <text evidence="5">The sequence shown here is derived from an EMBL/GenBank/DDBJ whole genome shotgun (WGS) entry which is preliminary data.</text>
</comment>
<dbReference type="Proteomes" id="UP000755585">
    <property type="component" value="Unassembled WGS sequence"/>
</dbReference>
<dbReference type="InterPro" id="IPR011663">
    <property type="entry name" value="UTRA"/>
</dbReference>
<sequence length="250" mass="27611">MPPLKPPRRAEDQTRRVRDLLRAEIVAGGFGDRSLPSEEELRLEFGVPRASVRQALDLLQAEGLIERVRGQGTFVVGLHINHTMGELHGVEDPAEDSVWNGRMRAGLVDWRDVPAPPPVARMLRVPPGTTLLRIDYVAHLDDMAFGGATNYLTYPEASALRPEMFHDDFYALLRKVGIRLEESVFRLDATTADEYDAELYGISEGDPMASMEMVYSINGRPVDAAFGRSWGTKATFLSRAVHVAAKPGGA</sequence>
<evidence type="ECO:0000259" key="4">
    <source>
        <dbReference type="PROSITE" id="PS50949"/>
    </source>
</evidence>
<feature type="domain" description="HTH gntR-type" evidence="4">
    <location>
        <begin position="11"/>
        <end position="78"/>
    </location>
</feature>
<keyword evidence="1" id="KW-0805">Transcription regulation</keyword>